<reference evidence="2 3" key="1">
    <citation type="submission" date="2018-09" db="EMBL/GenBank/DDBJ databases">
        <title>The draft genome of Acinetobacter spp. strains.</title>
        <authorList>
            <person name="Qin J."/>
            <person name="Feng Y."/>
            <person name="Zong Z."/>
        </authorList>
    </citation>
    <scope>NUCLEOTIDE SEQUENCE [LARGE SCALE GENOMIC DNA]</scope>
    <source>
        <strain evidence="2 3">WCHAc060115</strain>
    </source>
</reference>
<accession>A0A3A8F110</accession>
<proteinExistence type="predicted"/>
<feature type="signal peptide" evidence="1">
    <location>
        <begin position="1"/>
        <end position="19"/>
    </location>
</feature>
<comment type="caution">
    <text evidence="2">The sequence shown here is derived from an EMBL/GenBank/DDBJ whole genome shotgun (WGS) entry which is preliminary data.</text>
</comment>
<dbReference type="OrthoDB" id="583175at2"/>
<dbReference type="PROSITE" id="PS51257">
    <property type="entry name" value="PROKAR_LIPOPROTEIN"/>
    <property type="match status" value="1"/>
</dbReference>
<evidence type="ECO:0000313" key="2">
    <source>
        <dbReference type="EMBL" id="RKG40108.1"/>
    </source>
</evidence>
<protein>
    <recommendedName>
        <fullName evidence="4">Lipoprotein</fullName>
    </recommendedName>
</protein>
<organism evidence="2 3">
    <name type="scientific">Acinetobacter rongchengensis</name>
    <dbReference type="NCBI Taxonomy" id="2419601"/>
    <lineage>
        <taxon>Bacteria</taxon>
        <taxon>Pseudomonadati</taxon>
        <taxon>Pseudomonadota</taxon>
        <taxon>Gammaproteobacteria</taxon>
        <taxon>Moraxellales</taxon>
        <taxon>Moraxellaceae</taxon>
        <taxon>Acinetobacter</taxon>
    </lineage>
</organism>
<dbReference type="Proteomes" id="UP000280405">
    <property type="component" value="Unassembled WGS sequence"/>
</dbReference>
<dbReference type="EMBL" id="RAXT01000003">
    <property type="protein sequence ID" value="RKG40108.1"/>
    <property type="molecule type" value="Genomic_DNA"/>
</dbReference>
<keyword evidence="1" id="KW-0732">Signal</keyword>
<evidence type="ECO:0000313" key="3">
    <source>
        <dbReference type="Proteomes" id="UP000280405"/>
    </source>
</evidence>
<gene>
    <name evidence="2" type="ORF">D7V20_03285</name>
</gene>
<feature type="chain" id="PRO_5017190917" description="Lipoprotein" evidence="1">
    <location>
        <begin position="20"/>
        <end position="113"/>
    </location>
</feature>
<sequence>MFKKIITIGLLSILLIACSEPLPVDKKDYVGTWQSTDGRIRLIINNDGRMEYKNKQPNSSTSVSAPITEFNGPSFSAGLGSLSTEFKVSQAPQQTADGTWTMTVDGHQLKRLH</sequence>
<dbReference type="RefSeq" id="WP_120382905.1">
    <property type="nucleotide sequence ID" value="NZ_RAXT01000003.1"/>
</dbReference>
<evidence type="ECO:0008006" key="4">
    <source>
        <dbReference type="Google" id="ProtNLM"/>
    </source>
</evidence>
<name>A0A3A8F110_9GAMM</name>
<keyword evidence="3" id="KW-1185">Reference proteome</keyword>
<evidence type="ECO:0000256" key="1">
    <source>
        <dbReference type="SAM" id="SignalP"/>
    </source>
</evidence>
<dbReference type="AlphaFoldDB" id="A0A3A8F110"/>